<dbReference type="Proteomes" id="UP000316080">
    <property type="component" value="Unassembled WGS sequence"/>
</dbReference>
<comment type="similarity">
    <text evidence="1">Belongs to the ABC transporter superfamily.</text>
</comment>
<dbReference type="InterPro" id="IPR050153">
    <property type="entry name" value="Metal_Ion_Import_ABC"/>
</dbReference>
<sequence>MKAIEVRNLNVIRDGKLVIRNANFEINKGDYVGIIGPNGGGKTTLILTILGQIPKLSGSIKLFGKDIEEFNEWEKIAFIPQDAVNFDNNFPITVKEFVSLGRLGKNKIGRRLNKGDWEEVNKTLEFMGISDIANKRIGEISIGQKQRMFLAMALVRNPELIILDEPISNVDPITQEKFYKKLSDLNYKEGKTILVVSHDLSAVFCRMNKVICVNVDVNIAEIKENTDIQGIVRKAYGEHFYFVFHRHECKGEFEK</sequence>
<dbReference type="Proteomes" id="UP000317265">
    <property type="component" value="Unassembled WGS sequence"/>
</dbReference>
<dbReference type="Gene3D" id="3.40.50.300">
    <property type="entry name" value="P-loop containing nucleotide triphosphate hydrolases"/>
    <property type="match status" value="1"/>
</dbReference>
<feature type="domain" description="ABC transporter" evidence="5">
    <location>
        <begin position="4"/>
        <end position="240"/>
    </location>
</feature>
<dbReference type="SUPFAM" id="SSF52540">
    <property type="entry name" value="P-loop containing nucleoside triphosphate hydrolases"/>
    <property type="match status" value="1"/>
</dbReference>
<dbReference type="Pfam" id="PF00005">
    <property type="entry name" value="ABC_tran"/>
    <property type="match status" value="1"/>
</dbReference>
<evidence type="ECO:0000313" key="6">
    <source>
        <dbReference type="EMBL" id="RZN55601.1"/>
    </source>
</evidence>
<evidence type="ECO:0000256" key="1">
    <source>
        <dbReference type="ARBA" id="ARBA00005417"/>
    </source>
</evidence>
<organism evidence="6 8">
    <name type="scientific">Thermoproteota archaeon</name>
    <dbReference type="NCBI Taxonomy" id="2056631"/>
    <lineage>
        <taxon>Archaea</taxon>
        <taxon>Thermoproteota</taxon>
    </lineage>
</organism>
<name>A0A520KEL1_9CREN</name>
<keyword evidence="3" id="KW-0547">Nucleotide-binding</keyword>
<dbReference type="InterPro" id="IPR027417">
    <property type="entry name" value="P-loop_NTPase"/>
</dbReference>
<dbReference type="SMART" id="SM00382">
    <property type="entry name" value="AAA"/>
    <property type="match status" value="1"/>
</dbReference>
<evidence type="ECO:0000259" key="5">
    <source>
        <dbReference type="PROSITE" id="PS50893"/>
    </source>
</evidence>
<evidence type="ECO:0000256" key="4">
    <source>
        <dbReference type="ARBA" id="ARBA00022840"/>
    </source>
</evidence>
<accession>A0A520KEL1</accession>
<dbReference type="EMBL" id="RXIH01000040">
    <property type="protein sequence ID" value="RZN55601.1"/>
    <property type="molecule type" value="Genomic_DNA"/>
</dbReference>
<keyword evidence="4 6" id="KW-0067">ATP-binding</keyword>
<dbReference type="EMBL" id="QNVI01000019">
    <property type="protein sequence ID" value="TDA39833.1"/>
    <property type="molecule type" value="Genomic_DNA"/>
</dbReference>
<comment type="caution">
    <text evidence="6">The sequence shown here is derived from an EMBL/GenBank/DDBJ whole genome shotgun (WGS) entry which is preliminary data.</text>
</comment>
<reference evidence="6 8" key="2">
    <citation type="journal article" date="2019" name="Nat. Microbiol.">
        <title>Wide diversity of methane and short-chain alkane metabolisms in uncultured archaea.</title>
        <authorList>
            <person name="Borrel G."/>
            <person name="Adam P.S."/>
            <person name="McKay L.J."/>
            <person name="Chen L.X."/>
            <person name="Sierra-Garcia I.N."/>
            <person name="Sieber C.M."/>
            <person name="Letourneur Q."/>
            <person name="Ghozlane A."/>
            <person name="Andersen G.L."/>
            <person name="Li W.J."/>
            <person name="Hallam S.J."/>
            <person name="Muyzer G."/>
            <person name="de Oliveira V.M."/>
            <person name="Inskeep W.P."/>
            <person name="Banfield J.F."/>
            <person name="Gribaldo S."/>
        </authorList>
    </citation>
    <scope>NUCLEOTIDE SEQUENCE [LARGE SCALE GENOMIC DNA]</scope>
    <source>
        <strain evidence="6">Verst-YHS</strain>
    </source>
</reference>
<dbReference type="PANTHER" id="PTHR42734">
    <property type="entry name" value="METAL TRANSPORT SYSTEM ATP-BINDING PROTEIN TM_0124-RELATED"/>
    <property type="match status" value="1"/>
</dbReference>
<dbReference type="AlphaFoldDB" id="A0A520KEL1"/>
<dbReference type="InterPro" id="IPR003593">
    <property type="entry name" value="AAA+_ATPase"/>
</dbReference>
<dbReference type="PANTHER" id="PTHR42734:SF17">
    <property type="entry name" value="METAL TRANSPORT SYSTEM ATP-BINDING PROTEIN TM_0124-RELATED"/>
    <property type="match status" value="1"/>
</dbReference>
<dbReference type="CDD" id="cd03235">
    <property type="entry name" value="ABC_Metallic_Cations"/>
    <property type="match status" value="1"/>
</dbReference>
<reference evidence="7 9" key="1">
    <citation type="journal article" date="2019" name="Nat. Microbiol.">
        <title>Expanding anaerobic alkane metabolism in the domain of Archaea.</title>
        <authorList>
            <person name="Wang Y."/>
            <person name="Wegener G."/>
            <person name="Hou J."/>
            <person name="Wang F."/>
            <person name="Xiao X."/>
        </authorList>
    </citation>
    <scope>NUCLEOTIDE SEQUENCE [LARGE SCALE GENOMIC DNA]</scope>
    <source>
        <strain evidence="7">WYZ-LMO11</strain>
    </source>
</reference>
<evidence type="ECO:0000313" key="7">
    <source>
        <dbReference type="EMBL" id="TDA39833.1"/>
    </source>
</evidence>
<proteinExistence type="inferred from homology"/>
<protein>
    <submittedName>
        <fullName evidence="6 7">ABC transporter</fullName>
    </submittedName>
</protein>
<dbReference type="PROSITE" id="PS50893">
    <property type="entry name" value="ABC_TRANSPORTER_2"/>
    <property type="match status" value="1"/>
</dbReference>
<evidence type="ECO:0000256" key="3">
    <source>
        <dbReference type="ARBA" id="ARBA00022741"/>
    </source>
</evidence>
<keyword evidence="2" id="KW-0813">Transport</keyword>
<dbReference type="GO" id="GO:0016887">
    <property type="term" value="F:ATP hydrolysis activity"/>
    <property type="evidence" value="ECO:0007669"/>
    <property type="project" value="InterPro"/>
</dbReference>
<gene>
    <name evidence="7" type="ORF">DSO09_01665</name>
    <name evidence="6" type="ORF">EF809_04950</name>
</gene>
<evidence type="ECO:0000313" key="9">
    <source>
        <dbReference type="Proteomes" id="UP000317265"/>
    </source>
</evidence>
<evidence type="ECO:0000256" key="2">
    <source>
        <dbReference type="ARBA" id="ARBA00022448"/>
    </source>
</evidence>
<dbReference type="GO" id="GO:0005524">
    <property type="term" value="F:ATP binding"/>
    <property type="evidence" value="ECO:0007669"/>
    <property type="project" value="UniProtKB-KW"/>
</dbReference>
<dbReference type="InterPro" id="IPR003439">
    <property type="entry name" value="ABC_transporter-like_ATP-bd"/>
</dbReference>
<evidence type="ECO:0000313" key="8">
    <source>
        <dbReference type="Proteomes" id="UP000316080"/>
    </source>
</evidence>